<evidence type="ECO:0000256" key="3">
    <source>
        <dbReference type="ARBA" id="ARBA00022741"/>
    </source>
</evidence>
<evidence type="ECO:0000313" key="10">
    <source>
        <dbReference type="EMBL" id="SDM85257.1"/>
    </source>
</evidence>
<evidence type="ECO:0000313" key="11">
    <source>
        <dbReference type="Proteomes" id="UP000199107"/>
    </source>
</evidence>
<evidence type="ECO:0000256" key="6">
    <source>
        <dbReference type="PROSITE-ProRule" id="PRU00703"/>
    </source>
</evidence>
<dbReference type="SUPFAM" id="SSF54631">
    <property type="entry name" value="CBS-domain pair"/>
    <property type="match status" value="1"/>
</dbReference>
<dbReference type="GO" id="GO:0005886">
    <property type="term" value="C:plasma membrane"/>
    <property type="evidence" value="ECO:0007669"/>
    <property type="project" value="UniProtKB-SubCell"/>
</dbReference>
<keyword evidence="5" id="KW-0029">Amino-acid transport</keyword>
<keyword evidence="7" id="KW-0472">Membrane</keyword>
<dbReference type="AlphaFoldDB" id="A0A1G9WLN6"/>
<keyword evidence="7" id="KW-0997">Cell inner membrane</keyword>
<dbReference type="InterPro" id="IPR003439">
    <property type="entry name" value="ABC_transporter-like_ATP-bd"/>
</dbReference>
<dbReference type="PROSITE" id="PS51371">
    <property type="entry name" value="CBS"/>
    <property type="match status" value="1"/>
</dbReference>
<sequence>MAIHPHAARSVFATLSGTIRNRQSDALPRPPLRFGRCKNVSTLARQARATNRGTTTGNPMNEERNVKIRVRNLSKVFGAQPKKALALRDQGLKRPEILDKTGQTLGLSNIDFDVHEGELLVIMGLSGSGKSTLIRCLNRLIEPTEGEIVIDGEDIPTLSDKALLECRRRHFSMVFQNFALFPHRTVQKNAEFGLEIRGIDPAERAETARNALKQVGLDGWEDAYPSQLSGGMQQRVGLARALANDASVLLMDEAFSALDPLIRGDMQQELLQLQSRMQKTTVFITHDLDEALTIGDRIVLLKDGEVVQIGTPEEILTKPADDYVRRFIEGVDKARILTAESAMRRVRSTVRDSDGPRTALRKMREHGLDSIYIIDRDQQLVGLIEAEAASQALEQGKERVTEVMTQDFRRVSLEEPMHHLFAMFSEHSFPIAVVDDRQRLLGVVVKGAVLDQLAQAAEPAQVAETQTTAPAGDA</sequence>
<dbReference type="InterPro" id="IPR003593">
    <property type="entry name" value="AAA+_ATPase"/>
</dbReference>
<evidence type="ECO:0000259" key="8">
    <source>
        <dbReference type="PROSITE" id="PS50893"/>
    </source>
</evidence>
<organism evidence="10 11">
    <name type="scientific">Franzmannia pantelleriensis</name>
    <dbReference type="NCBI Taxonomy" id="48727"/>
    <lineage>
        <taxon>Bacteria</taxon>
        <taxon>Pseudomonadati</taxon>
        <taxon>Pseudomonadota</taxon>
        <taxon>Gammaproteobacteria</taxon>
        <taxon>Oceanospirillales</taxon>
        <taxon>Halomonadaceae</taxon>
        <taxon>Franzmannia</taxon>
    </lineage>
</organism>
<comment type="similarity">
    <text evidence="1 7">Belongs to the ABC transporter superfamily.</text>
</comment>
<dbReference type="GO" id="GO:0016887">
    <property type="term" value="F:ATP hydrolysis activity"/>
    <property type="evidence" value="ECO:0007669"/>
    <property type="project" value="UniProtKB-UniRule"/>
</dbReference>
<dbReference type="EC" id="7.6.2.9" evidence="7"/>
<evidence type="ECO:0000259" key="9">
    <source>
        <dbReference type="PROSITE" id="PS51371"/>
    </source>
</evidence>
<dbReference type="GO" id="GO:0006865">
    <property type="term" value="P:amino acid transport"/>
    <property type="evidence" value="ECO:0007669"/>
    <property type="project" value="UniProtKB-UniRule"/>
</dbReference>
<evidence type="ECO:0000256" key="5">
    <source>
        <dbReference type="ARBA" id="ARBA00022970"/>
    </source>
</evidence>
<keyword evidence="4 7" id="KW-0067">ATP-binding</keyword>
<feature type="domain" description="CBS" evidence="9">
    <location>
        <begin position="343"/>
        <end position="399"/>
    </location>
</feature>
<dbReference type="FunFam" id="3.40.50.300:FF:000201">
    <property type="entry name" value="Glycine betaine/L-proline ABC transporter ATP-binding protein"/>
    <property type="match status" value="1"/>
</dbReference>
<keyword evidence="6" id="KW-0129">CBS domain</keyword>
<dbReference type="PANTHER" id="PTHR43869:SF1">
    <property type="entry name" value="GLYCINE BETAINE_PROLINE BETAINE TRANSPORT SYSTEM ATP-BINDING PROTEIN PROV"/>
    <property type="match status" value="1"/>
</dbReference>
<dbReference type="SUPFAM" id="SSF52540">
    <property type="entry name" value="P-loop containing nucleoside triphosphate hydrolases"/>
    <property type="match status" value="1"/>
</dbReference>
<comment type="subunit">
    <text evidence="7">The complex is probably composed of two ATP-binding proteins, two transmembrane proteins and a solute-binding protein.</text>
</comment>
<dbReference type="InterPro" id="IPR000644">
    <property type="entry name" value="CBS_dom"/>
</dbReference>
<dbReference type="GO" id="GO:0031460">
    <property type="term" value="P:glycine betaine transport"/>
    <property type="evidence" value="ECO:0007669"/>
    <property type="project" value="InterPro"/>
</dbReference>
<name>A0A1G9WLN6_9GAMM</name>
<accession>A0A1G9WLN6</accession>
<dbReference type="Pfam" id="PF00005">
    <property type="entry name" value="ABC_tran"/>
    <property type="match status" value="1"/>
</dbReference>
<protein>
    <recommendedName>
        <fullName evidence="7">Quaternary amine transport ATP-binding protein</fullName>
        <ecNumber evidence="7">7.6.2.9</ecNumber>
    </recommendedName>
</protein>
<keyword evidence="3 7" id="KW-0547">Nucleotide-binding</keyword>
<feature type="domain" description="ABC transporter" evidence="8">
    <location>
        <begin position="87"/>
        <end position="328"/>
    </location>
</feature>
<dbReference type="SMART" id="SM00382">
    <property type="entry name" value="AAA"/>
    <property type="match status" value="1"/>
</dbReference>
<comment type="catalytic activity">
    <reaction evidence="7">
        <text>a quaternary ammonium(out) + ATP + H2O = a quaternary ammonium(in) + ADP + phosphate + H(+)</text>
        <dbReference type="Rhea" id="RHEA:11036"/>
        <dbReference type="ChEBI" id="CHEBI:15377"/>
        <dbReference type="ChEBI" id="CHEBI:15378"/>
        <dbReference type="ChEBI" id="CHEBI:30616"/>
        <dbReference type="ChEBI" id="CHEBI:35267"/>
        <dbReference type="ChEBI" id="CHEBI:43474"/>
        <dbReference type="ChEBI" id="CHEBI:456216"/>
    </reaction>
</comment>
<dbReference type="GO" id="GO:0015418">
    <property type="term" value="F:ABC-type quaternary ammonium compound transporting activity"/>
    <property type="evidence" value="ECO:0007669"/>
    <property type="project" value="UniProtKB-EC"/>
</dbReference>
<dbReference type="Gene3D" id="3.10.580.10">
    <property type="entry name" value="CBS-domain"/>
    <property type="match status" value="1"/>
</dbReference>
<dbReference type="Proteomes" id="UP000199107">
    <property type="component" value="Unassembled WGS sequence"/>
</dbReference>
<dbReference type="GO" id="GO:0006970">
    <property type="term" value="P:response to osmotic stress"/>
    <property type="evidence" value="ECO:0007669"/>
    <property type="project" value="UniProtKB-ARBA"/>
</dbReference>
<dbReference type="PROSITE" id="PS50893">
    <property type="entry name" value="ABC_TRANSPORTER_2"/>
    <property type="match status" value="1"/>
</dbReference>
<keyword evidence="2 7" id="KW-0813">Transport</keyword>
<dbReference type="InterPro" id="IPR005892">
    <property type="entry name" value="Gly-betaine_transp_ATP-bd"/>
</dbReference>
<dbReference type="InterPro" id="IPR017871">
    <property type="entry name" value="ABC_transporter-like_CS"/>
</dbReference>
<evidence type="ECO:0000256" key="4">
    <source>
        <dbReference type="ARBA" id="ARBA00022840"/>
    </source>
</evidence>
<reference evidence="11" key="1">
    <citation type="submission" date="2016-10" db="EMBL/GenBank/DDBJ databases">
        <authorList>
            <person name="Varghese N."/>
            <person name="Submissions S."/>
        </authorList>
    </citation>
    <scope>NUCLEOTIDE SEQUENCE [LARGE SCALE GENOMIC DNA]</scope>
    <source>
        <strain evidence="11">AAP</strain>
    </source>
</reference>
<dbReference type="CDD" id="cd03294">
    <property type="entry name" value="ABC_Pro_Gly_Betaine"/>
    <property type="match status" value="1"/>
</dbReference>
<keyword evidence="7" id="KW-1003">Cell membrane</keyword>
<comment type="subcellular location">
    <subcellularLocation>
        <location evidence="7">Cell inner membrane</location>
        <topology evidence="7">Peripheral membrane protein</topology>
    </subcellularLocation>
</comment>
<evidence type="ECO:0000256" key="2">
    <source>
        <dbReference type="ARBA" id="ARBA00022448"/>
    </source>
</evidence>
<dbReference type="PANTHER" id="PTHR43869">
    <property type="entry name" value="GLYCINE BETAINE/PROLINE BETAINE TRANSPORT SYSTEM ATP-BINDING PROTEIN PROV"/>
    <property type="match status" value="1"/>
</dbReference>
<proteinExistence type="inferred from homology"/>
<dbReference type="PROSITE" id="PS00211">
    <property type="entry name" value="ABC_TRANSPORTER_1"/>
    <property type="match status" value="1"/>
</dbReference>
<dbReference type="STRING" id="48727.SAMN05192555_12221"/>
<dbReference type="Gene3D" id="3.40.50.300">
    <property type="entry name" value="P-loop containing nucleotide triphosphate hydrolases"/>
    <property type="match status" value="1"/>
</dbReference>
<evidence type="ECO:0000256" key="7">
    <source>
        <dbReference type="RuleBase" id="RU369116"/>
    </source>
</evidence>
<dbReference type="GO" id="GO:0005524">
    <property type="term" value="F:ATP binding"/>
    <property type="evidence" value="ECO:0007669"/>
    <property type="project" value="UniProtKB-UniRule"/>
</dbReference>
<dbReference type="InterPro" id="IPR051921">
    <property type="entry name" value="ABC_osmolyte_uptake_ATP-bind"/>
</dbReference>
<dbReference type="NCBIfam" id="TIGR01186">
    <property type="entry name" value="proV"/>
    <property type="match status" value="1"/>
</dbReference>
<dbReference type="InterPro" id="IPR046342">
    <property type="entry name" value="CBS_dom_sf"/>
</dbReference>
<keyword evidence="11" id="KW-1185">Reference proteome</keyword>
<dbReference type="EMBL" id="FNGH01000022">
    <property type="protein sequence ID" value="SDM85257.1"/>
    <property type="molecule type" value="Genomic_DNA"/>
</dbReference>
<evidence type="ECO:0000256" key="1">
    <source>
        <dbReference type="ARBA" id="ARBA00005417"/>
    </source>
</evidence>
<dbReference type="InterPro" id="IPR027417">
    <property type="entry name" value="P-loop_NTPase"/>
</dbReference>
<dbReference type="SMART" id="SM00116">
    <property type="entry name" value="CBS"/>
    <property type="match status" value="2"/>
</dbReference>
<dbReference type="Pfam" id="PF00571">
    <property type="entry name" value="CBS"/>
    <property type="match status" value="2"/>
</dbReference>
<gene>
    <name evidence="10" type="ORF">SAMN05192555_12221</name>
</gene>